<evidence type="ECO:0000313" key="10">
    <source>
        <dbReference type="Proteomes" id="UP001209701"/>
    </source>
</evidence>
<dbReference type="InterPro" id="IPR002470">
    <property type="entry name" value="Peptidase_S9A"/>
</dbReference>
<feature type="signal peptide" evidence="6">
    <location>
        <begin position="1"/>
        <end position="20"/>
    </location>
</feature>
<evidence type="ECO:0000313" key="9">
    <source>
        <dbReference type="EMBL" id="MCV2367538.1"/>
    </source>
</evidence>
<feature type="chain" id="PRO_5047451153" evidence="6">
    <location>
        <begin position="21"/>
        <end position="744"/>
    </location>
</feature>
<evidence type="ECO:0000256" key="1">
    <source>
        <dbReference type="ARBA" id="ARBA00005228"/>
    </source>
</evidence>
<comment type="similarity">
    <text evidence="1">Belongs to the peptidase S9A family.</text>
</comment>
<dbReference type="Pfam" id="PF00326">
    <property type="entry name" value="Peptidase_S9"/>
    <property type="match status" value="1"/>
</dbReference>
<dbReference type="Proteomes" id="UP001209701">
    <property type="component" value="Unassembled WGS sequence"/>
</dbReference>
<dbReference type="EMBL" id="JAJIRN010000002">
    <property type="protein sequence ID" value="MCV2367538.1"/>
    <property type="molecule type" value="Genomic_DNA"/>
</dbReference>
<name>A0ABT2YB60_9BURK</name>
<feature type="compositionally biased region" description="Polar residues" evidence="5">
    <location>
        <begin position="29"/>
        <end position="41"/>
    </location>
</feature>
<evidence type="ECO:0000259" key="8">
    <source>
        <dbReference type="Pfam" id="PF02897"/>
    </source>
</evidence>
<dbReference type="InterPro" id="IPR001375">
    <property type="entry name" value="Peptidase_S9_cat"/>
</dbReference>
<keyword evidence="2" id="KW-0645">Protease</keyword>
<dbReference type="Gene3D" id="3.40.50.1820">
    <property type="entry name" value="alpha/beta hydrolase"/>
    <property type="match status" value="1"/>
</dbReference>
<evidence type="ECO:0000256" key="3">
    <source>
        <dbReference type="ARBA" id="ARBA00022801"/>
    </source>
</evidence>
<dbReference type="PROSITE" id="PS00708">
    <property type="entry name" value="PRO_ENDOPEP_SER"/>
    <property type="match status" value="1"/>
</dbReference>
<keyword evidence="10" id="KW-1185">Reference proteome</keyword>
<dbReference type="InterPro" id="IPR051543">
    <property type="entry name" value="Serine_Peptidase_S9A"/>
</dbReference>
<sequence length="744" mass="82702">MTIKALRRALLCLLSGVAAAASVGAQSVPTQPARSALSTTELAPPQAERRPKDVSVHGDARIDDYFWLREGDKPDVLQHLNAESAYSAAWFKPLAAQQEMLYQELVGRIKQADEAVPVREGAWWYSSRTLAGAQYPQHIRRPAQGRQRGFDASAPEQILLDLNELAKGRKFLALGGLQVSPDAKLLAYSIDETGALDFELKLRDLASGEDLAWAQKNVSGFAWAADKRSIFYLTHNAAKRSNKLWRHRLNATGPDALIYEDADELFNLQLSRSADGRYLQLLSSSKDSSELRLLPSDRPLGNWLTVLPRRAGQEYSVEHRDGQLYVLINDRGPNFRLVRTPLKGLPLSATRLSQAQELLAHREDAMLEELTMFKRQLVLQVREAGAVKLRVYGLATEPSIDFKPQELKFEQSVYTANSGGRLLNREYDSEYLRLNFQSMTTPASVYDYDFASKRLMLRKVQPVLGGFDPQRYESKRIWSVAKDGTRVPVSLVYAKDLRRGGPQPLLLQAYGSYGVSSDPRFSSVGLSLLNRGVILAIAHVRGGGDLGRRWYLEGKLAKKMNTFTDFIGASEALIEQGYTSPQQLIITGGSAGGLLMGAVVNLRPDLFKAVVAEVPFVDVINTMLDETLPLTTEEFIEWGNPKIAEQYAWMRAYSPYDNLKAGVYPAMLLRTGLNDSQVPYWEPAKYVAKLRTLKAAADQSPLLFDINMSAGHGGASGRFDALRERAKVYTFMLQQWGLLGGAAP</sequence>
<dbReference type="PROSITE" id="PS51318">
    <property type="entry name" value="TAT"/>
    <property type="match status" value="1"/>
</dbReference>
<evidence type="ECO:0000256" key="5">
    <source>
        <dbReference type="SAM" id="MobiDB-lite"/>
    </source>
</evidence>
<dbReference type="RefSeq" id="WP_263570154.1">
    <property type="nucleotide sequence ID" value="NZ_JAJIRN010000002.1"/>
</dbReference>
<feature type="region of interest" description="Disordered" evidence="5">
    <location>
        <begin position="29"/>
        <end position="55"/>
    </location>
</feature>
<evidence type="ECO:0000259" key="7">
    <source>
        <dbReference type="Pfam" id="PF00326"/>
    </source>
</evidence>
<dbReference type="Gene3D" id="2.130.10.120">
    <property type="entry name" value="Prolyl oligopeptidase, N-terminal domain"/>
    <property type="match status" value="1"/>
</dbReference>
<feature type="domain" description="Peptidase S9A N-terminal" evidence="8">
    <location>
        <begin position="45"/>
        <end position="460"/>
    </location>
</feature>
<dbReference type="InterPro" id="IPR023302">
    <property type="entry name" value="Pept_S9A_N"/>
</dbReference>
<dbReference type="InterPro" id="IPR006311">
    <property type="entry name" value="TAT_signal"/>
</dbReference>
<dbReference type="PANTHER" id="PTHR11757">
    <property type="entry name" value="PROTEASE FAMILY S9A OLIGOPEPTIDASE"/>
    <property type="match status" value="1"/>
</dbReference>
<accession>A0ABT2YB60</accession>
<keyword evidence="3" id="KW-0378">Hydrolase</keyword>
<reference evidence="9 10" key="1">
    <citation type="submission" date="2021-11" db="EMBL/GenBank/DDBJ databases">
        <authorList>
            <person name="Liang Q."/>
            <person name="Mou H."/>
            <person name="Liu Z."/>
        </authorList>
    </citation>
    <scope>NUCLEOTIDE SEQUENCE [LARGE SCALE GENOMIC DNA]</scope>
    <source>
        <strain evidence="9 10">CHU3</strain>
    </source>
</reference>
<evidence type="ECO:0000256" key="6">
    <source>
        <dbReference type="SAM" id="SignalP"/>
    </source>
</evidence>
<dbReference type="SUPFAM" id="SSF50993">
    <property type="entry name" value="Peptidase/esterase 'gauge' domain"/>
    <property type="match status" value="1"/>
</dbReference>
<evidence type="ECO:0000256" key="2">
    <source>
        <dbReference type="ARBA" id="ARBA00022670"/>
    </source>
</evidence>
<dbReference type="SUPFAM" id="SSF53474">
    <property type="entry name" value="alpha/beta-Hydrolases"/>
    <property type="match status" value="1"/>
</dbReference>
<keyword evidence="6" id="KW-0732">Signal</keyword>
<dbReference type="PRINTS" id="PR00862">
    <property type="entry name" value="PROLIGOPTASE"/>
</dbReference>
<dbReference type="Pfam" id="PF02897">
    <property type="entry name" value="Peptidase_S9_N"/>
    <property type="match status" value="1"/>
</dbReference>
<dbReference type="PANTHER" id="PTHR11757:SF19">
    <property type="entry name" value="PROLYL ENDOPEPTIDASE-LIKE"/>
    <property type="match status" value="1"/>
</dbReference>
<protein>
    <submittedName>
        <fullName evidence="9">S9 family peptidase</fullName>
    </submittedName>
</protein>
<comment type="caution">
    <text evidence="9">The sequence shown here is derived from an EMBL/GenBank/DDBJ whole genome shotgun (WGS) entry which is preliminary data.</text>
</comment>
<proteinExistence type="inferred from homology"/>
<feature type="domain" description="Peptidase S9 prolyl oligopeptidase catalytic" evidence="7">
    <location>
        <begin position="521"/>
        <end position="736"/>
    </location>
</feature>
<evidence type="ECO:0000256" key="4">
    <source>
        <dbReference type="ARBA" id="ARBA00022825"/>
    </source>
</evidence>
<keyword evidence="4" id="KW-0720">Serine protease</keyword>
<gene>
    <name evidence="9" type="ORF">LNV07_05460</name>
</gene>
<organism evidence="9 10">
    <name type="scientific">Roseateles oligotrophus</name>
    <dbReference type="NCBI Taxonomy" id="1769250"/>
    <lineage>
        <taxon>Bacteria</taxon>
        <taxon>Pseudomonadati</taxon>
        <taxon>Pseudomonadota</taxon>
        <taxon>Betaproteobacteria</taxon>
        <taxon>Burkholderiales</taxon>
        <taxon>Sphaerotilaceae</taxon>
        <taxon>Roseateles</taxon>
    </lineage>
</organism>
<dbReference type="InterPro" id="IPR029058">
    <property type="entry name" value="AB_hydrolase_fold"/>
</dbReference>
<dbReference type="InterPro" id="IPR002471">
    <property type="entry name" value="Pept_S9_AS"/>
</dbReference>